<name>A0A5C3LPK6_9AGAR</name>
<accession>A0A5C3LPK6</accession>
<evidence type="ECO:0000313" key="2">
    <source>
        <dbReference type="Proteomes" id="UP000308652"/>
    </source>
</evidence>
<dbReference type="AlphaFoldDB" id="A0A5C3LPK6"/>
<dbReference type="EMBL" id="ML213639">
    <property type="protein sequence ID" value="TFK33916.1"/>
    <property type="molecule type" value="Genomic_DNA"/>
</dbReference>
<organism evidence="1 2">
    <name type="scientific">Crucibulum laeve</name>
    <dbReference type="NCBI Taxonomy" id="68775"/>
    <lineage>
        <taxon>Eukaryota</taxon>
        <taxon>Fungi</taxon>
        <taxon>Dikarya</taxon>
        <taxon>Basidiomycota</taxon>
        <taxon>Agaricomycotina</taxon>
        <taxon>Agaricomycetes</taxon>
        <taxon>Agaricomycetidae</taxon>
        <taxon>Agaricales</taxon>
        <taxon>Agaricineae</taxon>
        <taxon>Nidulariaceae</taxon>
        <taxon>Crucibulum</taxon>
    </lineage>
</organism>
<proteinExistence type="predicted"/>
<dbReference type="Proteomes" id="UP000308652">
    <property type="component" value="Unassembled WGS sequence"/>
</dbReference>
<protein>
    <submittedName>
        <fullName evidence="1">Uncharacterized protein</fullName>
    </submittedName>
</protein>
<sequence>MSTPDIDQTVSEIHQKLVEAAEADTLSVEYIQQNLKFDNCQCVTRGPTAYINWSTTVALELPGMPADFWFAGVARPGTDYTRDTTSQGIKYFWNINLMDVREDEVFAFYIQQRKDRVYITIVRPPKSGVYYPTEAAFFEGTQSVICGGQLVAADYRFAGKGLWGSTAAFRGSRRD</sequence>
<gene>
    <name evidence="1" type="ORF">BDQ12DRAFT_727346</name>
</gene>
<evidence type="ECO:0000313" key="1">
    <source>
        <dbReference type="EMBL" id="TFK33916.1"/>
    </source>
</evidence>
<keyword evidence="2" id="KW-1185">Reference proteome</keyword>
<reference evidence="1 2" key="1">
    <citation type="journal article" date="2019" name="Nat. Ecol. Evol.">
        <title>Megaphylogeny resolves global patterns of mushroom evolution.</title>
        <authorList>
            <person name="Varga T."/>
            <person name="Krizsan K."/>
            <person name="Foldi C."/>
            <person name="Dima B."/>
            <person name="Sanchez-Garcia M."/>
            <person name="Sanchez-Ramirez S."/>
            <person name="Szollosi G.J."/>
            <person name="Szarkandi J.G."/>
            <person name="Papp V."/>
            <person name="Albert L."/>
            <person name="Andreopoulos W."/>
            <person name="Angelini C."/>
            <person name="Antonin V."/>
            <person name="Barry K.W."/>
            <person name="Bougher N.L."/>
            <person name="Buchanan P."/>
            <person name="Buyck B."/>
            <person name="Bense V."/>
            <person name="Catcheside P."/>
            <person name="Chovatia M."/>
            <person name="Cooper J."/>
            <person name="Damon W."/>
            <person name="Desjardin D."/>
            <person name="Finy P."/>
            <person name="Geml J."/>
            <person name="Haridas S."/>
            <person name="Hughes K."/>
            <person name="Justo A."/>
            <person name="Karasinski D."/>
            <person name="Kautmanova I."/>
            <person name="Kiss B."/>
            <person name="Kocsube S."/>
            <person name="Kotiranta H."/>
            <person name="LaButti K.M."/>
            <person name="Lechner B.E."/>
            <person name="Liimatainen K."/>
            <person name="Lipzen A."/>
            <person name="Lukacs Z."/>
            <person name="Mihaltcheva S."/>
            <person name="Morgado L.N."/>
            <person name="Niskanen T."/>
            <person name="Noordeloos M.E."/>
            <person name="Ohm R.A."/>
            <person name="Ortiz-Santana B."/>
            <person name="Ovrebo C."/>
            <person name="Racz N."/>
            <person name="Riley R."/>
            <person name="Savchenko A."/>
            <person name="Shiryaev A."/>
            <person name="Soop K."/>
            <person name="Spirin V."/>
            <person name="Szebenyi C."/>
            <person name="Tomsovsky M."/>
            <person name="Tulloss R.E."/>
            <person name="Uehling J."/>
            <person name="Grigoriev I.V."/>
            <person name="Vagvolgyi C."/>
            <person name="Papp T."/>
            <person name="Martin F.M."/>
            <person name="Miettinen O."/>
            <person name="Hibbett D.S."/>
            <person name="Nagy L.G."/>
        </authorList>
    </citation>
    <scope>NUCLEOTIDE SEQUENCE [LARGE SCALE GENOMIC DNA]</scope>
    <source>
        <strain evidence="1 2">CBS 166.37</strain>
    </source>
</reference>